<evidence type="ECO:0000313" key="2">
    <source>
        <dbReference type="Proteomes" id="UP000186922"/>
    </source>
</evidence>
<organism evidence="1 2">
    <name type="scientific">Ramazzottius varieornatus</name>
    <name type="common">Water bear</name>
    <name type="synonym">Tardigrade</name>
    <dbReference type="NCBI Taxonomy" id="947166"/>
    <lineage>
        <taxon>Eukaryota</taxon>
        <taxon>Metazoa</taxon>
        <taxon>Ecdysozoa</taxon>
        <taxon>Tardigrada</taxon>
        <taxon>Eutardigrada</taxon>
        <taxon>Parachela</taxon>
        <taxon>Hypsibioidea</taxon>
        <taxon>Ramazzottiidae</taxon>
        <taxon>Ramazzottius</taxon>
    </lineage>
</organism>
<dbReference type="Proteomes" id="UP000186922">
    <property type="component" value="Unassembled WGS sequence"/>
</dbReference>
<dbReference type="AlphaFoldDB" id="A0A1D1V537"/>
<comment type="caution">
    <text evidence="1">The sequence shown here is derived from an EMBL/GenBank/DDBJ whole genome shotgun (WGS) entry which is preliminary data.</text>
</comment>
<dbReference type="EMBL" id="BDGG01000003">
    <property type="protein sequence ID" value="GAU95112.1"/>
    <property type="molecule type" value="Genomic_DNA"/>
</dbReference>
<evidence type="ECO:0000313" key="1">
    <source>
        <dbReference type="EMBL" id="GAU95112.1"/>
    </source>
</evidence>
<reference evidence="1 2" key="1">
    <citation type="journal article" date="2016" name="Nat. Commun.">
        <title>Extremotolerant tardigrade genome and improved radiotolerance of human cultured cells by tardigrade-unique protein.</title>
        <authorList>
            <person name="Hashimoto T."/>
            <person name="Horikawa D.D."/>
            <person name="Saito Y."/>
            <person name="Kuwahara H."/>
            <person name="Kozuka-Hata H."/>
            <person name="Shin-I T."/>
            <person name="Minakuchi Y."/>
            <person name="Ohishi K."/>
            <person name="Motoyama A."/>
            <person name="Aizu T."/>
            <person name="Enomoto A."/>
            <person name="Kondo K."/>
            <person name="Tanaka S."/>
            <person name="Hara Y."/>
            <person name="Koshikawa S."/>
            <person name="Sagara H."/>
            <person name="Miura T."/>
            <person name="Yokobori S."/>
            <person name="Miyagawa K."/>
            <person name="Suzuki Y."/>
            <person name="Kubo T."/>
            <person name="Oyama M."/>
            <person name="Kohara Y."/>
            <person name="Fujiyama A."/>
            <person name="Arakawa K."/>
            <person name="Katayama T."/>
            <person name="Toyoda A."/>
            <person name="Kunieda T."/>
        </authorList>
    </citation>
    <scope>NUCLEOTIDE SEQUENCE [LARGE SCALE GENOMIC DNA]</scope>
    <source>
        <strain evidence="1 2">YOKOZUNA-1</strain>
    </source>
</reference>
<keyword evidence="2" id="KW-1185">Reference proteome</keyword>
<sequence>MTGYLGDWLLCSKFLPYNSSVNLLISAIVSFPNRGGDESSTDLNASKAMSSSASLYFHE</sequence>
<protein>
    <submittedName>
        <fullName evidence="1">Uncharacterized protein</fullName>
    </submittedName>
</protein>
<gene>
    <name evidence="1" type="primary">RvY_06787-1</name>
    <name evidence="1" type="synonym">RvY_06787.1</name>
    <name evidence="1" type="ORF">RvY_06787</name>
</gene>
<name>A0A1D1V537_RAMVA</name>
<accession>A0A1D1V537</accession>
<proteinExistence type="predicted"/>